<comment type="caution">
    <text evidence="19">The sequence shown here is derived from an EMBL/GenBank/DDBJ whole genome shotgun (WGS) entry which is preliminary data.</text>
</comment>
<keyword evidence="11 15" id="KW-0819">tRNA processing</keyword>
<evidence type="ECO:0000256" key="7">
    <source>
        <dbReference type="ARBA" id="ARBA00022490"/>
    </source>
</evidence>
<comment type="function">
    <text evidence="1 15 17">Specifically methylates guanosine-37 in various tRNAs.</text>
</comment>
<organism evidence="19 21">
    <name type="scientific">SAR324 cluster bacterium</name>
    <dbReference type="NCBI Taxonomy" id="2024889"/>
    <lineage>
        <taxon>Bacteria</taxon>
        <taxon>Deltaproteobacteria</taxon>
        <taxon>SAR324 cluster</taxon>
    </lineage>
</organism>
<comment type="caution">
    <text evidence="15">Lacks conserved residue(s) required for the propagation of feature annotation.</text>
</comment>
<dbReference type="PANTHER" id="PTHR46417">
    <property type="entry name" value="TRNA (GUANINE-N(1)-)-METHYLTRANSFERASE"/>
    <property type="match status" value="1"/>
</dbReference>
<protein>
    <recommendedName>
        <fullName evidence="6 15">tRNA (guanine-N(1)-)-methyltransferase</fullName>
        <ecNumber evidence="5 15">2.1.1.228</ecNumber>
    </recommendedName>
    <alternativeName>
        <fullName evidence="12 15">M1G-methyltransferase</fullName>
    </alternativeName>
    <alternativeName>
        <fullName evidence="13 15">tRNA [GM37] methyltransferase</fullName>
    </alternativeName>
</protein>
<gene>
    <name evidence="15" type="primary">trmD</name>
    <name evidence="20" type="ORF">DSY96_07225</name>
    <name evidence="19" type="ORF">DSY97_11320</name>
</gene>
<evidence type="ECO:0000256" key="17">
    <source>
        <dbReference type="RuleBase" id="RU003464"/>
    </source>
</evidence>
<evidence type="ECO:0000256" key="3">
    <source>
        <dbReference type="ARBA" id="ARBA00007630"/>
    </source>
</evidence>
<dbReference type="NCBIfam" id="TIGR00088">
    <property type="entry name" value="trmD"/>
    <property type="match status" value="1"/>
</dbReference>
<dbReference type="Pfam" id="PF01746">
    <property type="entry name" value="tRNA_m1G_MT"/>
    <property type="match status" value="1"/>
</dbReference>
<evidence type="ECO:0000256" key="9">
    <source>
        <dbReference type="ARBA" id="ARBA00022679"/>
    </source>
</evidence>
<dbReference type="HAMAP" id="MF_00605">
    <property type="entry name" value="TrmD"/>
    <property type="match status" value="1"/>
</dbReference>
<evidence type="ECO:0000256" key="12">
    <source>
        <dbReference type="ARBA" id="ARBA00029736"/>
    </source>
</evidence>
<evidence type="ECO:0000259" key="18">
    <source>
        <dbReference type="Pfam" id="PF01746"/>
    </source>
</evidence>
<evidence type="ECO:0000313" key="22">
    <source>
        <dbReference type="Proteomes" id="UP000287917"/>
    </source>
</evidence>
<keyword evidence="8 15" id="KW-0489">Methyltransferase</keyword>
<evidence type="ECO:0000256" key="15">
    <source>
        <dbReference type="HAMAP-Rule" id="MF_00605"/>
    </source>
</evidence>
<evidence type="ECO:0000256" key="6">
    <source>
        <dbReference type="ARBA" id="ARBA00014679"/>
    </source>
</evidence>
<name>A0A432FZM2_9DELT</name>
<comment type="similarity">
    <text evidence="3 15 17">Belongs to the RNA methyltransferase TrmD family.</text>
</comment>
<evidence type="ECO:0000313" key="20">
    <source>
        <dbReference type="EMBL" id="RTZ83901.1"/>
    </source>
</evidence>
<evidence type="ECO:0000256" key="4">
    <source>
        <dbReference type="ARBA" id="ARBA00011738"/>
    </source>
</evidence>
<proteinExistence type="inferred from homology"/>
<dbReference type="InterPro" id="IPR023148">
    <property type="entry name" value="tRNA_m1G_MeTrfase_C_sf"/>
</dbReference>
<evidence type="ECO:0000256" key="14">
    <source>
        <dbReference type="ARBA" id="ARBA00047783"/>
    </source>
</evidence>
<evidence type="ECO:0000256" key="11">
    <source>
        <dbReference type="ARBA" id="ARBA00022694"/>
    </source>
</evidence>
<dbReference type="NCBIfam" id="NF000648">
    <property type="entry name" value="PRK00026.1"/>
    <property type="match status" value="1"/>
</dbReference>
<keyword evidence="10 15" id="KW-0949">S-adenosyl-L-methionine</keyword>
<dbReference type="Proteomes" id="UP000287917">
    <property type="component" value="Unassembled WGS sequence"/>
</dbReference>
<evidence type="ECO:0000256" key="5">
    <source>
        <dbReference type="ARBA" id="ARBA00012807"/>
    </source>
</evidence>
<evidence type="ECO:0000256" key="1">
    <source>
        <dbReference type="ARBA" id="ARBA00002634"/>
    </source>
</evidence>
<dbReference type="InterPro" id="IPR029026">
    <property type="entry name" value="tRNA_m1G_MTases_N"/>
</dbReference>
<comment type="subcellular location">
    <subcellularLocation>
        <location evidence="2 15 17">Cytoplasm</location>
    </subcellularLocation>
</comment>
<evidence type="ECO:0000256" key="2">
    <source>
        <dbReference type="ARBA" id="ARBA00004496"/>
    </source>
</evidence>
<dbReference type="Gene3D" id="3.40.1280.10">
    <property type="match status" value="1"/>
</dbReference>
<evidence type="ECO:0000256" key="16">
    <source>
        <dbReference type="PIRSR" id="PIRSR000386-1"/>
    </source>
</evidence>
<dbReference type="Proteomes" id="UP000286801">
    <property type="component" value="Unassembled WGS sequence"/>
</dbReference>
<feature type="domain" description="tRNA methyltransferase TRMD/TRM10-type" evidence="18">
    <location>
        <begin position="2"/>
        <end position="229"/>
    </location>
</feature>
<dbReference type="GO" id="GO:0002939">
    <property type="term" value="P:tRNA N1-guanine methylation"/>
    <property type="evidence" value="ECO:0007669"/>
    <property type="project" value="TreeGrafter"/>
</dbReference>
<evidence type="ECO:0000256" key="8">
    <source>
        <dbReference type="ARBA" id="ARBA00022603"/>
    </source>
</evidence>
<accession>A0A432FZM2</accession>
<keyword evidence="9 15" id="KW-0808">Transferase</keyword>
<dbReference type="SUPFAM" id="SSF75217">
    <property type="entry name" value="alpha/beta knot"/>
    <property type="match status" value="1"/>
</dbReference>
<dbReference type="PIRSF" id="PIRSF000386">
    <property type="entry name" value="tRNA_mtase"/>
    <property type="match status" value="1"/>
</dbReference>
<dbReference type="GO" id="GO:0052906">
    <property type="term" value="F:tRNA (guanine(37)-N1)-methyltransferase activity"/>
    <property type="evidence" value="ECO:0007669"/>
    <property type="project" value="UniProtKB-UniRule"/>
</dbReference>
<keyword evidence="7 15" id="KW-0963">Cytoplasm</keyword>
<dbReference type="AlphaFoldDB" id="A0A432FZM2"/>
<dbReference type="InterPro" id="IPR029028">
    <property type="entry name" value="Alpha/beta_knot_MTases"/>
</dbReference>
<evidence type="ECO:0000313" key="19">
    <source>
        <dbReference type="EMBL" id="RTZ76795.1"/>
    </source>
</evidence>
<evidence type="ECO:0000256" key="10">
    <source>
        <dbReference type="ARBA" id="ARBA00022691"/>
    </source>
</evidence>
<comment type="catalytic activity">
    <reaction evidence="14 15 17">
        <text>guanosine(37) in tRNA + S-adenosyl-L-methionine = N(1)-methylguanosine(37) in tRNA + S-adenosyl-L-homocysteine + H(+)</text>
        <dbReference type="Rhea" id="RHEA:36899"/>
        <dbReference type="Rhea" id="RHEA-COMP:10145"/>
        <dbReference type="Rhea" id="RHEA-COMP:10147"/>
        <dbReference type="ChEBI" id="CHEBI:15378"/>
        <dbReference type="ChEBI" id="CHEBI:57856"/>
        <dbReference type="ChEBI" id="CHEBI:59789"/>
        <dbReference type="ChEBI" id="CHEBI:73542"/>
        <dbReference type="ChEBI" id="CHEBI:74269"/>
        <dbReference type="EC" id="2.1.1.228"/>
    </reaction>
</comment>
<feature type="binding site" evidence="15 16">
    <location>
        <position position="118"/>
    </location>
    <ligand>
        <name>S-adenosyl-L-methionine</name>
        <dbReference type="ChEBI" id="CHEBI:59789"/>
    </ligand>
</feature>
<dbReference type="InterPro" id="IPR016009">
    <property type="entry name" value="tRNA_MeTrfase_TRMD/TRM10"/>
</dbReference>
<comment type="subunit">
    <text evidence="4 15 17">Homodimer.</text>
</comment>
<reference evidence="21 22" key="1">
    <citation type="submission" date="2018-06" db="EMBL/GenBank/DDBJ databases">
        <title>Combined omics and stable isotope probing to characterize newly discovered Mariana Back-Arc vent microbial communities.</title>
        <authorList>
            <person name="Trembath-Reichert E."/>
            <person name="Huber J.A."/>
        </authorList>
    </citation>
    <scope>NUCLEOTIDE SEQUENCE [LARGE SCALE GENOMIC DNA]</scope>
    <source>
        <strain evidence="20">MAG 58</strain>
        <strain evidence="19">MAG 63_1</strain>
    </source>
</reference>
<evidence type="ECO:0000256" key="13">
    <source>
        <dbReference type="ARBA" id="ARBA00033392"/>
    </source>
</evidence>
<evidence type="ECO:0000313" key="21">
    <source>
        <dbReference type="Proteomes" id="UP000286801"/>
    </source>
</evidence>
<dbReference type="EC" id="2.1.1.228" evidence="5 15"/>
<dbReference type="GO" id="GO:0005829">
    <property type="term" value="C:cytosol"/>
    <property type="evidence" value="ECO:0007669"/>
    <property type="project" value="TreeGrafter"/>
</dbReference>
<dbReference type="Gene3D" id="1.10.1270.20">
    <property type="entry name" value="tRNA(m1g37)methyltransferase, domain 2"/>
    <property type="match status" value="1"/>
</dbReference>
<sequence>MLRFEVLTLFPDIFTSFLEESLIKRAIEKQYLNVSLVNFRKHGHGKHLQVDDTPYGGGPGMVLRIEPIAQTLKEQKEFHRSSGRETHTILVTPQGRPFSQEKARELSRKKAVLTLICGRYEGFDERLRSLVDEEISGGDFICMGGEVITMTMIETISRLVPDVLGNQESAVHESFTQPMLEFPQYTRPASFEGMEVPEELKSGNHKIIAQWREEQALERTKNRRPDLLQCKTKS</sequence>
<dbReference type="EMBL" id="QNZK01000248">
    <property type="protein sequence ID" value="RTZ83901.1"/>
    <property type="molecule type" value="Genomic_DNA"/>
</dbReference>
<dbReference type="PANTHER" id="PTHR46417:SF1">
    <property type="entry name" value="TRNA (GUANINE-N(1)-)-METHYLTRANSFERASE"/>
    <property type="match status" value="1"/>
</dbReference>
<dbReference type="CDD" id="cd18080">
    <property type="entry name" value="TrmD-like"/>
    <property type="match status" value="1"/>
</dbReference>
<dbReference type="EMBL" id="QNZL01000300">
    <property type="protein sequence ID" value="RTZ76795.1"/>
    <property type="molecule type" value="Genomic_DNA"/>
</dbReference>
<dbReference type="InterPro" id="IPR002649">
    <property type="entry name" value="tRNA_m1G_MeTrfase_TrmD"/>
</dbReference>